<accession>A0AAV1JL88</accession>
<protein>
    <submittedName>
        <fullName evidence="2">Uncharacterized protein</fullName>
    </submittedName>
</protein>
<comment type="caution">
    <text evidence="2">The sequence shown here is derived from an EMBL/GenBank/DDBJ whole genome shotgun (WGS) entry which is preliminary data.</text>
</comment>
<proteinExistence type="predicted"/>
<dbReference type="EMBL" id="CAVLEF010000011">
    <property type="protein sequence ID" value="CAK1549005.1"/>
    <property type="molecule type" value="Genomic_DNA"/>
</dbReference>
<gene>
    <name evidence="2" type="ORF">LNINA_LOCUS8344</name>
</gene>
<keyword evidence="3" id="KW-1185">Reference proteome</keyword>
<organism evidence="2 3">
    <name type="scientific">Leptosia nina</name>
    <dbReference type="NCBI Taxonomy" id="320188"/>
    <lineage>
        <taxon>Eukaryota</taxon>
        <taxon>Metazoa</taxon>
        <taxon>Ecdysozoa</taxon>
        <taxon>Arthropoda</taxon>
        <taxon>Hexapoda</taxon>
        <taxon>Insecta</taxon>
        <taxon>Pterygota</taxon>
        <taxon>Neoptera</taxon>
        <taxon>Endopterygota</taxon>
        <taxon>Lepidoptera</taxon>
        <taxon>Glossata</taxon>
        <taxon>Ditrysia</taxon>
        <taxon>Papilionoidea</taxon>
        <taxon>Pieridae</taxon>
        <taxon>Pierinae</taxon>
        <taxon>Leptosia</taxon>
    </lineage>
</organism>
<dbReference type="AlphaFoldDB" id="A0AAV1JL88"/>
<feature type="chain" id="PRO_5043830380" evidence="1">
    <location>
        <begin position="22"/>
        <end position="95"/>
    </location>
</feature>
<dbReference type="Proteomes" id="UP001497472">
    <property type="component" value="Unassembled WGS sequence"/>
</dbReference>
<evidence type="ECO:0000256" key="1">
    <source>
        <dbReference type="SAM" id="SignalP"/>
    </source>
</evidence>
<sequence>MLVCYLALLLAALVIPKDGAADILFPKHHANLVELSDAVEKSNILRQPELWSYLRRRKKQKHRPRPRPPKPPIEFPISVPEDYEYLKLASQVFDF</sequence>
<reference evidence="2 3" key="1">
    <citation type="submission" date="2023-11" db="EMBL/GenBank/DDBJ databases">
        <authorList>
            <person name="Okamura Y."/>
        </authorList>
    </citation>
    <scope>NUCLEOTIDE SEQUENCE [LARGE SCALE GENOMIC DNA]</scope>
</reference>
<evidence type="ECO:0000313" key="2">
    <source>
        <dbReference type="EMBL" id="CAK1549005.1"/>
    </source>
</evidence>
<keyword evidence="1" id="KW-0732">Signal</keyword>
<evidence type="ECO:0000313" key="3">
    <source>
        <dbReference type="Proteomes" id="UP001497472"/>
    </source>
</evidence>
<feature type="signal peptide" evidence="1">
    <location>
        <begin position="1"/>
        <end position="21"/>
    </location>
</feature>
<name>A0AAV1JL88_9NEOP</name>